<proteinExistence type="predicted"/>
<dbReference type="AlphaFoldDB" id="A0AA35ZN04"/>
<name>A0AA35ZN04_LACSI</name>
<keyword evidence="3" id="KW-1185">Reference proteome</keyword>
<feature type="region of interest" description="Disordered" evidence="1">
    <location>
        <begin position="1"/>
        <end position="24"/>
    </location>
</feature>
<reference evidence="2" key="1">
    <citation type="submission" date="2023-04" db="EMBL/GenBank/DDBJ databases">
        <authorList>
            <person name="Vijverberg K."/>
            <person name="Xiong W."/>
            <person name="Schranz E."/>
        </authorList>
    </citation>
    <scope>NUCLEOTIDE SEQUENCE</scope>
</reference>
<evidence type="ECO:0000313" key="2">
    <source>
        <dbReference type="EMBL" id="CAI9295126.1"/>
    </source>
</evidence>
<evidence type="ECO:0000256" key="1">
    <source>
        <dbReference type="SAM" id="MobiDB-lite"/>
    </source>
</evidence>
<feature type="compositionally biased region" description="Acidic residues" evidence="1">
    <location>
        <begin position="1"/>
        <end position="12"/>
    </location>
</feature>
<evidence type="ECO:0000313" key="3">
    <source>
        <dbReference type="Proteomes" id="UP001177003"/>
    </source>
</evidence>
<dbReference type="EMBL" id="OX465083">
    <property type="protein sequence ID" value="CAI9295126.1"/>
    <property type="molecule type" value="Genomic_DNA"/>
</dbReference>
<gene>
    <name evidence="2" type="ORF">LSALG_LOCUS34081</name>
</gene>
<dbReference type="Proteomes" id="UP001177003">
    <property type="component" value="Chromosome 7"/>
</dbReference>
<protein>
    <submittedName>
        <fullName evidence="2">Uncharacterized protein</fullName>
    </submittedName>
</protein>
<organism evidence="2 3">
    <name type="scientific">Lactuca saligna</name>
    <name type="common">Willowleaf lettuce</name>
    <dbReference type="NCBI Taxonomy" id="75948"/>
    <lineage>
        <taxon>Eukaryota</taxon>
        <taxon>Viridiplantae</taxon>
        <taxon>Streptophyta</taxon>
        <taxon>Embryophyta</taxon>
        <taxon>Tracheophyta</taxon>
        <taxon>Spermatophyta</taxon>
        <taxon>Magnoliopsida</taxon>
        <taxon>eudicotyledons</taxon>
        <taxon>Gunneridae</taxon>
        <taxon>Pentapetalae</taxon>
        <taxon>asterids</taxon>
        <taxon>campanulids</taxon>
        <taxon>Asterales</taxon>
        <taxon>Asteraceae</taxon>
        <taxon>Cichorioideae</taxon>
        <taxon>Cichorieae</taxon>
        <taxon>Lactucinae</taxon>
        <taxon>Lactuca</taxon>
    </lineage>
</organism>
<accession>A0AA35ZN04</accession>
<sequence length="120" mass="13477">MDVNQTDEEECTLETPMKRFTPNDKPPVDKFHLPITMLRLIPRNSKVLKQYLALTNDLPKPNIDTCVVVVVYLPSSEISLAVEGSVSTTLKRKVVEVPPTTITKTKTVVSKFSGMKFMIL</sequence>